<keyword evidence="1" id="KW-0472">Membrane</keyword>
<feature type="transmembrane region" description="Helical" evidence="1">
    <location>
        <begin position="94"/>
        <end position="123"/>
    </location>
</feature>
<gene>
    <name evidence="2" type="primary">ORF7</name>
</gene>
<reference evidence="2" key="1">
    <citation type="submission" date="2023-01" db="EMBL/GenBank/DDBJ databases">
        <title>Panoramic Analysis of Coronaviruses Carried by Representative Bat Species in Southern China to Better Understand the Coronavirus Sphere.</title>
        <authorList>
            <person name="Han Y."/>
            <person name="Xu P."/>
            <person name="Wang Y."/>
            <person name="Zhao W."/>
            <person name="Wang J."/>
            <person name="Jin Q."/>
            <person name="Wu Z."/>
        </authorList>
    </citation>
    <scope>NUCLEOTIDE SEQUENCE</scope>
    <source>
        <strain evidence="2">BtMp-AlphaCoV/GD2016-Q73</strain>
    </source>
</reference>
<dbReference type="EMBL" id="OQ175093">
    <property type="protein sequence ID" value="WCC62097.1"/>
    <property type="molecule type" value="Genomic_RNA"/>
</dbReference>
<name>A0AA49ECI8_9NIDO</name>
<keyword evidence="1" id="KW-1133">Transmembrane helix</keyword>
<evidence type="ECO:0000256" key="1">
    <source>
        <dbReference type="SAM" id="Phobius"/>
    </source>
</evidence>
<evidence type="ECO:0000313" key="2">
    <source>
        <dbReference type="EMBL" id="WCC62097.1"/>
    </source>
</evidence>
<protein>
    <submittedName>
        <fullName evidence="2">ORF7 protein</fullName>
    </submittedName>
</protein>
<feature type="transmembrane region" description="Helical" evidence="1">
    <location>
        <begin position="129"/>
        <end position="152"/>
    </location>
</feature>
<sequence length="247" mass="28242">MFLRKTRTSKSSLSRLMLIWILLVRKNQRSSANQRRRRRKKQPSHSTLQRLCLHHQLCCQMLLLKLSLRWLMRLLMLCLSLLHELSIKRCLPFAFSFLFCLALLLILLIAVMVSMAGLALILVKIRCLLAVQIWILSCLMLLHATPQLMLVIPQTCAAYLRLCKPNFSDLLAAQLLIAKSQPSGTFKYEFDYKPISADGYIVAVSVMDGFYRESKREHGRGGAAAEEDVVRKYTRPKIGASPELLVL</sequence>
<accession>A0AA49ECI8</accession>
<keyword evidence="1" id="KW-0812">Transmembrane</keyword>
<proteinExistence type="predicted"/>
<organism evidence="2">
    <name type="scientific">Bat Coronavirus MpGD16</name>
    <dbReference type="NCBI Taxonomy" id="3018851"/>
    <lineage>
        <taxon>Viruses</taxon>
        <taxon>Riboviria</taxon>
        <taxon>Orthornavirae</taxon>
        <taxon>Pisuviricota</taxon>
        <taxon>Pisoniviricetes</taxon>
        <taxon>Nidovirales</taxon>
        <taxon>Cornidovirineae</taxon>
        <taxon>Coronaviridae</taxon>
        <taxon>Orthocoronavirinae</taxon>
    </lineage>
</organism>